<dbReference type="OrthoDB" id="5416062at2"/>
<dbReference type="GO" id="GO:0000155">
    <property type="term" value="F:phosphorelay sensor kinase activity"/>
    <property type="evidence" value="ECO:0007669"/>
    <property type="project" value="InterPro"/>
</dbReference>
<keyword evidence="10" id="KW-0812">Transmembrane</keyword>
<dbReference type="EC" id="2.7.13.3" evidence="2"/>
<dbReference type="EMBL" id="FRFE01000037">
    <property type="protein sequence ID" value="SHO52593.1"/>
    <property type="molecule type" value="Genomic_DNA"/>
</dbReference>
<evidence type="ECO:0000259" key="12">
    <source>
        <dbReference type="PROSITE" id="PS50110"/>
    </source>
</evidence>
<evidence type="ECO:0000256" key="6">
    <source>
        <dbReference type="ARBA" id="ARBA00022777"/>
    </source>
</evidence>
<sequence>MDKTLGRSAKIISKKLHVSYFEPLHWYICVSYYQDEINAPVKDLSLRILVSSIFVLFVAVVLSFLLGKNLTDPLKKLSDAAEIINRKGLGATEIPISGSKETRDLGHILSKTLKTLSENEQHLIENELKYRQLVENANDAIFIAQEENIKFANRQTFELTGYTLDELEAIPFTQIIHPDDRNMVVERYIKRLKGETDIPTTYSFRILNRNNKEYTVLLNSVLIEWKGKPATLCFARDITEQKELEIAYLQAQKMEAIGTLASGIAHDFNNLLMAIWGHVSLISTNMDISHPHYRHFQVIEESIKSATNLTSQLLGIARGGKYETQPIDLNELILSSSSLISRTKKSMNVRAVLHPFPLVVKADKRQIEQVLLNLYVNAFHAMPDGGELLLQTANVMLGENVCKNNQIVPGNYAHISIADTGIGMDDETKKKIFDPFFTTKEMGRGTGLGLSSAFGIIKNHKGMISVSSSINHGSTFNIYLPLSEEEAVSDETIKEKYLIGTETVLLVDDEAVVLEVGSEMLKSLGYRVKLATGGKLALKTLSEEGKSIDLVIMDMIMPGMDGETLFFKIREKYPKIPILLSSGYSYNEQVDHIMKEGCDGFIQKPFSLSVISQKIRSVLGDKTINA</sequence>
<gene>
    <name evidence="14" type="ORF">SAMN02745220_04645</name>
</gene>
<feature type="transmembrane region" description="Helical" evidence="10">
    <location>
        <begin position="48"/>
        <end position="67"/>
    </location>
</feature>
<dbReference type="NCBIfam" id="TIGR00229">
    <property type="entry name" value="sensory_box"/>
    <property type="match status" value="1"/>
</dbReference>
<feature type="domain" description="PAS" evidence="13">
    <location>
        <begin position="126"/>
        <end position="195"/>
    </location>
</feature>
<dbReference type="STRING" id="1121416.SAMN02745220_04645"/>
<dbReference type="PROSITE" id="PS50109">
    <property type="entry name" value="HIS_KIN"/>
    <property type="match status" value="1"/>
</dbReference>
<dbReference type="PROSITE" id="PS50112">
    <property type="entry name" value="PAS"/>
    <property type="match status" value="1"/>
</dbReference>
<dbReference type="PROSITE" id="PS50110">
    <property type="entry name" value="RESPONSE_REGULATORY"/>
    <property type="match status" value="1"/>
</dbReference>
<dbReference type="InterPro" id="IPR005467">
    <property type="entry name" value="His_kinase_dom"/>
</dbReference>
<keyword evidence="15" id="KW-1185">Reference proteome</keyword>
<dbReference type="SUPFAM" id="SSF52172">
    <property type="entry name" value="CheY-like"/>
    <property type="match status" value="1"/>
</dbReference>
<dbReference type="PANTHER" id="PTHR43065:SF46">
    <property type="entry name" value="C4-DICARBOXYLATE TRANSPORT SENSOR PROTEIN DCTB"/>
    <property type="match status" value="1"/>
</dbReference>
<organism evidence="14 15">
    <name type="scientific">Desulfopila aestuarii DSM 18488</name>
    <dbReference type="NCBI Taxonomy" id="1121416"/>
    <lineage>
        <taxon>Bacteria</taxon>
        <taxon>Pseudomonadati</taxon>
        <taxon>Thermodesulfobacteriota</taxon>
        <taxon>Desulfobulbia</taxon>
        <taxon>Desulfobulbales</taxon>
        <taxon>Desulfocapsaceae</taxon>
        <taxon>Desulfopila</taxon>
    </lineage>
</organism>
<dbReference type="InterPro" id="IPR003594">
    <property type="entry name" value="HATPase_dom"/>
</dbReference>
<dbReference type="Gene3D" id="1.10.287.130">
    <property type="match status" value="1"/>
</dbReference>
<dbReference type="SUPFAM" id="SSF55874">
    <property type="entry name" value="ATPase domain of HSP90 chaperone/DNA topoisomerase II/histidine kinase"/>
    <property type="match status" value="1"/>
</dbReference>
<accession>A0A1M7YJ01</accession>
<evidence type="ECO:0000313" key="15">
    <source>
        <dbReference type="Proteomes" id="UP000184603"/>
    </source>
</evidence>
<dbReference type="InterPro" id="IPR000014">
    <property type="entry name" value="PAS"/>
</dbReference>
<dbReference type="Pfam" id="PF08447">
    <property type="entry name" value="PAS_3"/>
    <property type="match status" value="1"/>
</dbReference>
<evidence type="ECO:0000259" key="13">
    <source>
        <dbReference type="PROSITE" id="PS50112"/>
    </source>
</evidence>
<dbReference type="SMART" id="SM00091">
    <property type="entry name" value="PAS"/>
    <property type="match status" value="1"/>
</dbReference>
<dbReference type="AlphaFoldDB" id="A0A1M7YJ01"/>
<keyword evidence="7" id="KW-0067">ATP-binding</keyword>
<evidence type="ECO:0000256" key="4">
    <source>
        <dbReference type="ARBA" id="ARBA00022679"/>
    </source>
</evidence>
<dbReference type="Pfam" id="PF00072">
    <property type="entry name" value="Response_reg"/>
    <property type="match status" value="1"/>
</dbReference>
<keyword evidence="10" id="KW-0472">Membrane</keyword>
<dbReference type="SUPFAM" id="SSF55785">
    <property type="entry name" value="PYP-like sensor domain (PAS domain)"/>
    <property type="match status" value="1"/>
</dbReference>
<dbReference type="InterPro" id="IPR036890">
    <property type="entry name" value="HATPase_C_sf"/>
</dbReference>
<dbReference type="InterPro" id="IPR001789">
    <property type="entry name" value="Sig_transdc_resp-reg_receiver"/>
</dbReference>
<dbReference type="SMART" id="SM00387">
    <property type="entry name" value="HATPase_c"/>
    <property type="match status" value="1"/>
</dbReference>
<evidence type="ECO:0000256" key="8">
    <source>
        <dbReference type="ARBA" id="ARBA00023012"/>
    </source>
</evidence>
<evidence type="ECO:0000256" key="1">
    <source>
        <dbReference type="ARBA" id="ARBA00000085"/>
    </source>
</evidence>
<dbReference type="CDD" id="cd17546">
    <property type="entry name" value="REC_hyHK_CKI1_RcsC-like"/>
    <property type="match status" value="1"/>
</dbReference>
<keyword evidence="6" id="KW-0418">Kinase</keyword>
<evidence type="ECO:0000256" key="2">
    <source>
        <dbReference type="ARBA" id="ARBA00012438"/>
    </source>
</evidence>
<dbReference type="InterPro" id="IPR036097">
    <property type="entry name" value="HisK_dim/P_sf"/>
</dbReference>
<dbReference type="PRINTS" id="PR00344">
    <property type="entry name" value="BCTRLSENSOR"/>
</dbReference>
<dbReference type="Proteomes" id="UP000184603">
    <property type="component" value="Unassembled WGS sequence"/>
</dbReference>
<protein>
    <recommendedName>
        <fullName evidence="2">histidine kinase</fullName>
        <ecNumber evidence="2">2.7.13.3</ecNumber>
    </recommendedName>
</protein>
<dbReference type="Gene3D" id="6.10.340.10">
    <property type="match status" value="1"/>
</dbReference>
<dbReference type="SMART" id="SM00448">
    <property type="entry name" value="REC"/>
    <property type="match status" value="1"/>
</dbReference>
<proteinExistence type="predicted"/>
<evidence type="ECO:0000256" key="10">
    <source>
        <dbReference type="SAM" id="Phobius"/>
    </source>
</evidence>
<dbReference type="SMART" id="SM00388">
    <property type="entry name" value="HisKA"/>
    <property type="match status" value="1"/>
</dbReference>
<dbReference type="SUPFAM" id="SSF47384">
    <property type="entry name" value="Homodimeric domain of signal transducing histidine kinase"/>
    <property type="match status" value="1"/>
</dbReference>
<evidence type="ECO:0000256" key="3">
    <source>
        <dbReference type="ARBA" id="ARBA00022553"/>
    </source>
</evidence>
<dbReference type="Gene3D" id="3.40.50.2300">
    <property type="match status" value="1"/>
</dbReference>
<keyword evidence="8" id="KW-0902">Two-component regulatory system</keyword>
<name>A0A1M7YJ01_9BACT</name>
<evidence type="ECO:0000256" key="7">
    <source>
        <dbReference type="ARBA" id="ARBA00022840"/>
    </source>
</evidence>
<dbReference type="InterPro" id="IPR004358">
    <property type="entry name" value="Sig_transdc_His_kin-like_C"/>
</dbReference>
<evidence type="ECO:0000256" key="9">
    <source>
        <dbReference type="PROSITE-ProRule" id="PRU00169"/>
    </source>
</evidence>
<dbReference type="InterPro" id="IPR011006">
    <property type="entry name" value="CheY-like_superfamily"/>
</dbReference>
<dbReference type="Gene3D" id="3.30.450.20">
    <property type="entry name" value="PAS domain"/>
    <property type="match status" value="1"/>
</dbReference>
<dbReference type="CDD" id="cd00130">
    <property type="entry name" value="PAS"/>
    <property type="match status" value="1"/>
</dbReference>
<dbReference type="GO" id="GO:0005524">
    <property type="term" value="F:ATP binding"/>
    <property type="evidence" value="ECO:0007669"/>
    <property type="project" value="UniProtKB-KW"/>
</dbReference>
<dbReference type="Gene3D" id="3.30.565.10">
    <property type="entry name" value="Histidine kinase-like ATPase, C-terminal domain"/>
    <property type="match status" value="1"/>
</dbReference>
<keyword evidence="4" id="KW-0808">Transferase</keyword>
<dbReference type="Pfam" id="PF02518">
    <property type="entry name" value="HATPase_c"/>
    <property type="match status" value="1"/>
</dbReference>
<dbReference type="InterPro" id="IPR003661">
    <property type="entry name" value="HisK_dim/P_dom"/>
</dbReference>
<keyword evidence="5" id="KW-0547">Nucleotide-binding</keyword>
<dbReference type="InterPro" id="IPR013655">
    <property type="entry name" value="PAS_fold_3"/>
</dbReference>
<feature type="domain" description="Response regulatory" evidence="12">
    <location>
        <begin position="503"/>
        <end position="619"/>
    </location>
</feature>
<evidence type="ECO:0000259" key="11">
    <source>
        <dbReference type="PROSITE" id="PS50109"/>
    </source>
</evidence>
<feature type="modified residue" description="4-aspartylphosphate" evidence="9">
    <location>
        <position position="554"/>
    </location>
</feature>
<evidence type="ECO:0000256" key="5">
    <source>
        <dbReference type="ARBA" id="ARBA00022741"/>
    </source>
</evidence>
<keyword evidence="10" id="KW-1133">Transmembrane helix</keyword>
<comment type="catalytic activity">
    <reaction evidence="1">
        <text>ATP + protein L-histidine = ADP + protein N-phospho-L-histidine.</text>
        <dbReference type="EC" id="2.7.13.3"/>
    </reaction>
</comment>
<keyword evidence="3 9" id="KW-0597">Phosphoprotein</keyword>
<evidence type="ECO:0000313" key="14">
    <source>
        <dbReference type="EMBL" id="SHO52593.1"/>
    </source>
</evidence>
<dbReference type="PANTHER" id="PTHR43065">
    <property type="entry name" value="SENSOR HISTIDINE KINASE"/>
    <property type="match status" value="1"/>
</dbReference>
<reference evidence="14 15" key="1">
    <citation type="submission" date="2016-12" db="EMBL/GenBank/DDBJ databases">
        <authorList>
            <person name="Song W.-J."/>
            <person name="Kurnit D.M."/>
        </authorList>
    </citation>
    <scope>NUCLEOTIDE SEQUENCE [LARGE SCALE GENOMIC DNA]</scope>
    <source>
        <strain evidence="14 15">DSM 18488</strain>
    </source>
</reference>
<dbReference type="InterPro" id="IPR035965">
    <property type="entry name" value="PAS-like_dom_sf"/>
</dbReference>
<feature type="domain" description="Histidine kinase" evidence="11">
    <location>
        <begin position="263"/>
        <end position="484"/>
    </location>
</feature>